<protein>
    <recommendedName>
        <fullName evidence="4">DUF4034 domain-containing protein</fullName>
    </recommendedName>
</protein>
<accession>A0A4U7N7V1</accession>
<evidence type="ECO:0000313" key="2">
    <source>
        <dbReference type="EMBL" id="TKZ21767.1"/>
    </source>
</evidence>
<feature type="region of interest" description="Disordered" evidence="1">
    <location>
        <begin position="15"/>
        <end position="42"/>
    </location>
</feature>
<dbReference type="Proteomes" id="UP000306575">
    <property type="component" value="Unassembled WGS sequence"/>
</dbReference>
<gene>
    <name evidence="2" type="ORF">FAP39_03975</name>
</gene>
<dbReference type="OrthoDB" id="7734559at2"/>
<dbReference type="AlphaFoldDB" id="A0A4U7N7V1"/>
<dbReference type="EMBL" id="SULI01000003">
    <property type="protein sequence ID" value="TKZ21767.1"/>
    <property type="molecule type" value="Genomic_DNA"/>
</dbReference>
<proteinExistence type="predicted"/>
<evidence type="ECO:0000256" key="1">
    <source>
        <dbReference type="SAM" id="MobiDB-lite"/>
    </source>
</evidence>
<sequence length="435" mass="49286">MTRFSDKTSKFTERFAPSLHSFAQKMPLSRKKDPADDDADQSPLRFHSHLDRLHIPIADNTPEQEKCDEVQDRGLFLARQERWDELSEAIRSYDTARAATATGMPMADLLLFGARADVVRAAEHSLLHGRPAKDSDFFSGVEAFEGVLMEDPENYALALIVAHMHIDIGWAWRGARANTDISDINREAFDAHFTRAADILRDFCATGLQSPALCAARCALLPGHSHPASQLVREFEGLIDLDPMNPRHMRSLGNYLLPRWYGDYAQLDLHARRIAARTYENWGAGAYTWVWFDALLVDPNGFGMIEAEYFLEGVYDILRLRKDQHTANLLAAHLFQSWQTARQRYHESGTQPELAATLKHGFEMVVRDHLREVHPLVWGHAEIGFENTARIISPDRLAQKGRETALYAVAIPFLNSLQTGQTVRFERDGITQINP</sequence>
<organism evidence="2 3">
    <name type="scientific">Shimia litoralis</name>
    <dbReference type="NCBI Taxonomy" id="420403"/>
    <lineage>
        <taxon>Bacteria</taxon>
        <taxon>Pseudomonadati</taxon>
        <taxon>Pseudomonadota</taxon>
        <taxon>Alphaproteobacteria</taxon>
        <taxon>Rhodobacterales</taxon>
        <taxon>Roseobacteraceae</taxon>
    </lineage>
</organism>
<evidence type="ECO:0000313" key="3">
    <source>
        <dbReference type="Proteomes" id="UP000306575"/>
    </source>
</evidence>
<evidence type="ECO:0008006" key="4">
    <source>
        <dbReference type="Google" id="ProtNLM"/>
    </source>
</evidence>
<dbReference type="RefSeq" id="WP_138015090.1">
    <property type="nucleotide sequence ID" value="NZ_SULI01000003.1"/>
</dbReference>
<reference evidence="2 3" key="1">
    <citation type="submission" date="2019-04" db="EMBL/GenBank/DDBJ databases">
        <title>Genome sequence of Pelagicola litoralis CL-ES2.</title>
        <authorList>
            <person name="Cao J."/>
        </authorList>
    </citation>
    <scope>NUCLEOTIDE SEQUENCE [LARGE SCALE GENOMIC DNA]</scope>
    <source>
        <strain evidence="2 3">CL-ES2</strain>
    </source>
</reference>
<keyword evidence="3" id="KW-1185">Reference proteome</keyword>
<name>A0A4U7N7V1_9RHOB</name>
<comment type="caution">
    <text evidence="2">The sequence shown here is derived from an EMBL/GenBank/DDBJ whole genome shotgun (WGS) entry which is preliminary data.</text>
</comment>